<evidence type="ECO:0000256" key="1">
    <source>
        <dbReference type="SAM" id="MobiDB-lite"/>
    </source>
</evidence>
<proteinExistence type="predicted"/>
<dbReference type="AlphaFoldDB" id="A0A060BWJ0"/>
<dbReference type="EMBL" id="KF119764">
    <property type="protein sequence ID" value="AIA87032.1"/>
    <property type="molecule type" value="Genomic_DNA"/>
</dbReference>
<organism evidence="2">
    <name type="scientific">uncultured Diaphorobacter sp</name>
    <dbReference type="NCBI Taxonomy" id="310579"/>
    <lineage>
        <taxon>Bacteria</taxon>
        <taxon>Pseudomonadati</taxon>
        <taxon>Pseudomonadota</taxon>
        <taxon>Betaproteobacteria</taxon>
        <taxon>Burkholderiales</taxon>
        <taxon>Comamonadaceae</taxon>
        <taxon>Diaphorobacter</taxon>
        <taxon>environmental samples</taxon>
    </lineage>
</organism>
<feature type="region of interest" description="Disordered" evidence="1">
    <location>
        <begin position="1"/>
        <end position="24"/>
    </location>
</feature>
<evidence type="ECO:0000313" key="2">
    <source>
        <dbReference type="EMBL" id="AIA87032.1"/>
    </source>
</evidence>
<reference evidence="2" key="1">
    <citation type="journal article" date="2013" name="Environ. Microbiol.">
        <title>Seasonally variable intestinal metagenomes of the red palm weevil (Rhynchophorus ferrugineus).</title>
        <authorList>
            <person name="Jia S."/>
            <person name="Zhang X."/>
            <person name="Zhang G."/>
            <person name="Yin A."/>
            <person name="Zhang S."/>
            <person name="Li F."/>
            <person name="Wang L."/>
            <person name="Zhao D."/>
            <person name="Yun Q."/>
            <person name="Tala"/>
            <person name="Wang J."/>
            <person name="Sun G."/>
            <person name="Baabdullah M."/>
            <person name="Yu X."/>
            <person name="Hu S."/>
            <person name="Al-Mssallem I.S."/>
            <person name="Yu J."/>
        </authorList>
    </citation>
    <scope>NUCLEOTIDE SEQUENCE</scope>
</reference>
<sequence>STGAADPPTGCSTASRWGGAPRCPGLPWPGRHRIELVDGRGKVLDSIALEVRGAGVKSGR</sequence>
<accession>A0A060BWJ0</accession>
<protein>
    <submittedName>
        <fullName evidence="2">CAZy families GT51 protein</fullName>
    </submittedName>
</protein>
<feature type="non-terminal residue" evidence="2">
    <location>
        <position position="1"/>
    </location>
</feature>
<name>A0A060BWJ0_9BURK</name>